<dbReference type="Proteomes" id="UP000660801">
    <property type="component" value="Unassembled WGS sequence"/>
</dbReference>
<dbReference type="InterPro" id="IPR015927">
    <property type="entry name" value="Peptidase_S24_S26A/B/C"/>
</dbReference>
<dbReference type="EMBL" id="BMJN01000026">
    <property type="protein sequence ID" value="GGE34573.1"/>
    <property type="molecule type" value="Genomic_DNA"/>
</dbReference>
<reference evidence="2" key="2">
    <citation type="submission" date="2020-09" db="EMBL/GenBank/DDBJ databases">
        <authorList>
            <person name="Sun Q."/>
            <person name="Zhou Y."/>
        </authorList>
    </citation>
    <scope>NUCLEOTIDE SEQUENCE</scope>
    <source>
        <strain evidence="2">CGMCC 1.15533</strain>
    </source>
</reference>
<organism evidence="2 3">
    <name type="scientific">Streptococcus himalayensis</name>
    <dbReference type="NCBI Taxonomy" id="1888195"/>
    <lineage>
        <taxon>Bacteria</taxon>
        <taxon>Bacillati</taxon>
        <taxon>Bacillota</taxon>
        <taxon>Bacilli</taxon>
        <taxon>Lactobacillales</taxon>
        <taxon>Streptococcaceae</taxon>
        <taxon>Streptococcus</taxon>
    </lineage>
</organism>
<dbReference type="Pfam" id="PF00717">
    <property type="entry name" value="Peptidase_S24"/>
    <property type="match status" value="1"/>
</dbReference>
<protein>
    <recommendedName>
        <fullName evidence="1">Peptidase S24/S26A/S26B/S26C domain-containing protein</fullName>
    </recommendedName>
</protein>
<feature type="domain" description="Peptidase S24/S26A/S26B/S26C" evidence="1">
    <location>
        <begin position="3"/>
        <end position="45"/>
    </location>
</feature>
<reference evidence="2" key="1">
    <citation type="journal article" date="2014" name="Int. J. Syst. Evol. Microbiol.">
        <title>Complete genome sequence of Corynebacterium casei LMG S-19264T (=DSM 44701T), isolated from a smear-ripened cheese.</title>
        <authorList>
            <consortium name="US DOE Joint Genome Institute (JGI-PGF)"/>
            <person name="Walter F."/>
            <person name="Albersmeier A."/>
            <person name="Kalinowski J."/>
            <person name="Ruckert C."/>
        </authorList>
    </citation>
    <scope>NUCLEOTIDE SEQUENCE</scope>
    <source>
        <strain evidence="2">CGMCC 1.15533</strain>
    </source>
</reference>
<dbReference type="InterPro" id="IPR036286">
    <property type="entry name" value="LexA/Signal_pep-like_sf"/>
</dbReference>
<dbReference type="SUPFAM" id="SSF51306">
    <property type="entry name" value="LexA/Signal peptidase"/>
    <property type="match status" value="1"/>
</dbReference>
<keyword evidence="3" id="KW-1185">Reference proteome</keyword>
<proteinExistence type="predicted"/>
<evidence type="ECO:0000313" key="3">
    <source>
        <dbReference type="Proteomes" id="UP000660801"/>
    </source>
</evidence>
<dbReference type="AlphaFoldDB" id="A0A917EF18"/>
<comment type="caution">
    <text evidence="2">The sequence shown here is derived from an EMBL/GenBank/DDBJ whole genome shotgun (WGS) entry which is preliminary data.</text>
</comment>
<evidence type="ECO:0000313" key="2">
    <source>
        <dbReference type="EMBL" id="GGE34573.1"/>
    </source>
</evidence>
<name>A0A917EF18_9STRE</name>
<sequence>MHYYLKKVYTEDNCLRLVSINPKYDDIIIDFPPSADTHIKIYAVVGSGKVVD</sequence>
<evidence type="ECO:0000259" key="1">
    <source>
        <dbReference type="Pfam" id="PF00717"/>
    </source>
</evidence>
<accession>A0A917EF18</accession>
<gene>
    <name evidence="2" type="ORF">GCM10011510_14860</name>
</gene>
<dbReference type="Gene3D" id="2.10.109.10">
    <property type="entry name" value="Umud Fragment, subunit A"/>
    <property type="match status" value="1"/>
</dbReference>